<keyword evidence="20" id="KW-1185">Reference proteome</keyword>
<feature type="transmembrane region" description="Helical" evidence="18">
    <location>
        <begin position="102"/>
        <end position="124"/>
    </location>
</feature>
<proteinExistence type="inferred from homology"/>
<dbReference type="Proteomes" id="UP001246576">
    <property type="component" value="Unassembled WGS sequence"/>
</dbReference>
<evidence type="ECO:0000313" key="19">
    <source>
        <dbReference type="EMBL" id="MDR9847708.1"/>
    </source>
</evidence>
<evidence type="ECO:0000256" key="14">
    <source>
        <dbReference type="ARBA" id="ARBA00030211"/>
    </source>
</evidence>
<dbReference type="RefSeq" id="WP_134136418.1">
    <property type="nucleotide sequence ID" value="NZ_JAVLSJ010000002.1"/>
</dbReference>
<dbReference type="NCBIfam" id="TIGR02847">
    <property type="entry name" value="CyoD"/>
    <property type="match status" value="1"/>
</dbReference>
<keyword evidence="5" id="KW-0813">Transport</keyword>
<keyword evidence="10" id="KW-0560">Oxidoreductase</keyword>
<feature type="region of interest" description="Disordered" evidence="17">
    <location>
        <begin position="1"/>
        <end position="33"/>
    </location>
</feature>
<keyword evidence="11 18" id="KW-0472">Membrane</keyword>
<evidence type="ECO:0000256" key="3">
    <source>
        <dbReference type="ARBA" id="ARBA00011700"/>
    </source>
</evidence>
<dbReference type="InterPro" id="IPR014210">
    <property type="entry name" value="Cyt_o_ubiqinol_oxidase_su4"/>
</dbReference>
<dbReference type="PANTHER" id="PTHR36835">
    <property type="entry name" value="CYTOCHROME BO(3) UBIQUINOL OXIDASE SUBUNIT 4"/>
    <property type="match status" value="1"/>
</dbReference>
<comment type="subcellular location">
    <subcellularLocation>
        <location evidence="1">Cell membrane</location>
        <topology evidence="1">Multi-pass membrane protein</topology>
    </subcellularLocation>
</comment>
<evidence type="ECO:0000256" key="5">
    <source>
        <dbReference type="ARBA" id="ARBA00022448"/>
    </source>
</evidence>
<dbReference type="InterPro" id="IPR050968">
    <property type="entry name" value="Cytochrome_c_oxidase_bac_sub4"/>
</dbReference>
<gene>
    <name evidence="19" type="primary">cyoD</name>
    <name evidence="19" type="ORF">RI048_05725</name>
</gene>
<accession>A0ABU2EHT8</accession>
<evidence type="ECO:0000256" key="4">
    <source>
        <dbReference type="ARBA" id="ARBA00014689"/>
    </source>
</evidence>
<evidence type="ECO:0000256" key="18">
    <source>
        <dbReference type="SAM" id="Phobius"/>
    </source>
</evidence>
<comment type="caution">
    <text evidence="19">The sequence shown here is derived from an EMBL/GenBank/DDBJ whole genome shotgun (WGS) entry which is preliminary data.</text>
</comment>
<name>A0ABU2EHT8_9BURK</name>
<evidence type="ECO:0000256" key="11">
    <source>
        <dbReference type="ARBA" id="ARBA00023136"/>
    </source>
</evidence>
<keyword evidence="9 18" id="KW-1133">Transmembrane helix</keyword>
<feature type="compositionally biased region" description="Low complexity" evidence="17">
    <location>
        <begin position="148"/>
        <end position="162"/>
    </location>
</feature>
<reference evidence="19" key="1">
    <citation type="submission" date="2023-09" db="EMBL/GenBank/DDBJ databases">
        <title>Description of first Herbaspirillum huttiense subsp. nephrolepsisexaltata and Herbaspirillum huttiense subsp. lycopersicon.</title>
        <authorList>
            <person name="Poudel M."/>
            <person name="Sharma A."/>
            <person name="Goss E."/>
            <person name="Tapia J.H."/>
            <person name="Harmon C.M."/>
            <person name="Jones J.B."/>
        </authorList>
    </citation>
    <scope>NUCLEOTIDE SEQUENCE</scope>
    <source>
        <strain evidence="19">SE1</strain>
    </source>
</reference>
<dbReference type="EMBL" id="JAVLSJ010000002">
    <property type="protein sequence ID" value="MDR9847708.1"/>
    <property type="molecule type" value="Genomic_DNA"/>
</dbReference>
<keyword evidence="7 18" id="KW-0812">Transmembrane</keyword>
<dbReference type="InterPro" id="IPR005171">
    <property type="entry name" value="Cyt_c_oxidase_su4_prok"/>
</dbReference>
<organism evidence="19 20">
    <name type="scientific">Herbaspirillum huttiense subsp. lycopersici</name>
    <dbReference type="NCBI Taxonomy" id="3074428"/>
    <lineage>
        <taxon>Bacteria</taxon>
        <taxon>Pseudomonadati</taxon>
        <taxon>Pseudomonadota</taxon>
        <taxon>Betaproteobacteria</taxon>
        <taxon>Burkholderiales</taxon>
        <taxon>Oxalobacteraceae</taxon>
        <taxon>Herbaspirillum</taxon>
    </lineage>
</organism>
<comment type="subunit">
    <text evidence="3">Heterooctamer of two A chains, two B chains, two C chains and two D chains.</text>
</comment>
<sequence length="162" mass="17828">MSRGHQEHPARPMGHHDDHDHDHGHGHGHGDHAAHGTMKDYVTGFVLAVILTAIPFWMVMNKTIANSATLGIVLLALAAVQIVVHIRYFLHMNGKSEGGWNMLAMIFTIVIVVITLSGSLWVMYHLNHNMMPTMSPENMPTETVPQSMQGMQGMQHGAAPSK</sequence>
<evidence type="ECO:0000256" key="16">
    <source>
        <dbReference type="ARBA" id="ARBA00032185"/>
    </source>
</evidence>
<evidence type="ECO:0000256" key="6">
    <source>
        <dbReference type="ARBA" id="ARBA00022475"/>
    </source>
</evidence>
<comment type="function">
    <text evidence="12">Cytochrome bo(3) ubiquinol terminal oxidase is the component of the aerobic respiratory chain of E.coli that predominates when cells are grown at high aeration. Has proton pump activity across the membrane in addition to electron transfer, pumping 2 protons/electron.</text>
</comment>
<evidence type="ECO:0000256" key="7">
    <source>
        <dbReference type="ARBA" id="ARBA00022692"/>
    </source>
</evidence>
<feature type="transmembrane region" description="Helical" evidence="18">
    <location>
        <begin position="41"/>
        <end position="60"/>
    </location>
</feature>
<protein>
    <recommendedName>
        <fullName evidence="4">Cytochrome bo(3) ubiquinol oxidase subunit 4</fullName>
    </recommendedName>
    <alternativeName>
        <fullName evidence="16">Cytochrome o ubiquinol oxidase subunit 4</fullName>
    </alternativeName>
    <alternativeName>
        <fullName evidence="13">Oxidase bo(3) subunit 4</fullName>
    </alternativeName>
    <alternativeName>
        <fullName evidence="14">Ubiquinol oxidase polypeptide IV</fullName>
    </alternativeName>
    <alternativeName>
        <fullName evidence="15">Ubiquinol oxidase subunit 4</fullName>
    </alternativeName>
</protein>
<evidence type="ECO:0000256" key="13">
    <source>
        <dbReference type="ARBA" id="ARBA00030071"/>
    </source>
</evidence>
<dbReference type="Pfam" id="PF03626">
    <property type="entry name" value="COX4_pro"/>
    <property type="match status" value="1"/>
</dbReference>
<evidence type="ECO:0000256" key="15">
    <source>
        <dbReference type="ARBA" id="ARBA00031887"/>
    </source>
</evidence>
<evidence type="ECO:0000256" key="17">
    <source>
        <dbReference type="SAM" id="MobiDB-lite"/>
    </source>
</evidence>
<evidence type="ECO:0000256" key="12">
    <source>
        <dbReference type="ARBA" id="ARBA00025694"/>
    </source>
</evidence>
<evidence type="ECO:0000256" key="1">
    <source>
        <dbReference type="ARBA" id="ARBA00004651"/>
    </source>
</evidence>
<comment type="similarity">
    <text evidence="2">Belongs to the cytochrome c oxidase bacterial subunit 4 family.</text>
</comment>
<evidence type="ECO:0000256" key="9">
    <source>
        <dbReference type="ARBA" id="ARBA00022989"/>
    </source>
</evidence>
<keyword evidence="8" id="KW-0249">Electron transport</keyword>
<dbReference type="PANTHER" id="PTHR36835:SF1">
    <property type="entry name" value="CYTOCHROME BO(3) UBIQUINOL OXIDASE SUBUNIT 4"/>
    <property type="match status" value="1"/>
</dbReference>
<evidence type="ECO:0000256" key="10">
    <source>
        <dbReference type="ARBA" id="ARBA00023002"/>
    </source>
</evidence>
<feature type="transmembrane region" description="Helical" evidence="18">
    <location>
        <begin position="72"/>
        <end position="90"/>
    </location>
</feature>
<evidence type="ECO:0000313" key="20">
    <source>
        <dbReference type="Proteomes" id="UP001246576"/>
    </source>
</evidence>
<evidence type="ECO:0000256" key="2">
    <source>
        <dbReference type="ARBA" id="ARBA00008079"/>
    </source>
</evidence>
<keyword evidence="6" id="KW-1003">Cell membrane</keyword>
<evidence type="ECO:0000256" key="8">
    <source>
        <dbReference type="ARBA" id="ARBA00022982"/>
    </source>
</evidence>
<feature type="region of interest" description="Disordered" evidence="17">
    <location>
        <begin position="139"/>
        <end position="162"/>
    </location>
</feature>